<sequence length="193" mass="21630">MNTSTITGVVFDMDGTLVDSKLDFDAMREELGFPEGQPILEHLDTLSDPLLIDNAHRIIRQHEMAGAKAASWMPGAEAFVHHLKALNIPMAILTRNMREATALTLASLAIPIEAVLTREDCLPKPHPQGLLMLAERWQMPCGNMVYIGDYLFDIEVAANANMRSCLYLNEHNRHYADTADWVIEHFDQLTAAF</sequence>
<dbReference type="Gene3D" id="1.10.260.80">
    <property type="match status" value="1"/>
</dbReference>
<accession>A0A1X9NM48</accession>
<evidence type="ECO:0000313" key="2">
    <source>
        <dbReference type="Proteomes" id="UP000193450"/>
    </source>
</evidence>
<dbReference type="Proteomes" id="UP000193450">
    <property type="component" value="Chromosome"/>
</dbReference>
<protein>
    <submittedName>
        <fullName evidence="1">Phosphatase</fullName>
    </submittedName>
</protein>
<dbReference type="PANTHER" id="PTHR43885">
    <property type="entry name" value="HALOACID DEHALOGENASE-LIKE HYDROLASE"/>
    <property type="match status" value="1"/>
</dbReference>
<dbReference type="InterPro" id="IPR041492">
    <property type="entry name" value="HAD_2"/>
</dbReference>
<dbReference type="Gene3D" id="3.40.50.1000">
    <property type="entry name" value="HAD superfamily/HAD-like"/>
    <property type="match status" value="1"/>
</dbReference>
<dbReference type="InterPro" id="IPR006439">
    <property type="entry name" value="HAD-SF_hydro_IA"/>
</dbReference>
<gene>
    <name evidence="1" type="ORF">BST96_14815</name>
</gene>
<dbReference type="KEGG" id="osg:BST96_14815"/>
<dbReference type="SFLD" id="SFLDS00003">
    <property type="entry name" value="Haloacid_Dehalogenase"/>
    <property type="match status" value="1"/>
</dbReference>
<dbReference type="AlphaFoldDB" id="A0A1X9NM48"/>
<proteinExistence type="predicted"/>
<dbReference type="InterPro" id="IPR023214">
    <property type="entry name" value="HAD_sf"/>
</dbReference>
<dbReference type="SUPFAM" id="SSF56784">
    <property type="entry name" value="HAD-like"/>
    <property type="match status" value="1"/>
</dbReference>
<dbReference type="NCBIfam" id="TIGR01549">
    <property type="entry name" value="HAD-SF-IA-v1"/>
    <property type="match status" value="1"/>
</dbReference>
<dbReference type="SFLD" id="SFLDG01129">
    <property type="entry name" value="C1.5:_HAD__Beta-PGM__Phosphata"/>
    <property type="match status" value="1"/>
</dbReference>
<keyword evidence="2" id="KW-1185">Reference proteome</keyword>
<dbReference type="InterPro" id="IPR036412">
    <property type="entry name" value="HAD-like_sf"/>
</dbReference>
<dbReference type="Pfam" id="PF13419">
    <property type="entry name" value="HAD_2"/>
    <property type="match status" value="1"/>
</dbReference>
<name>A0A1X9NM48_9GAMM</name>
<evidence type="ECO:0000313" key="1">
    <source>
        <dbReference type="EMBL" id="ARN76429.1"/>
    </source>
</evidence>
<dbReference type="PANTHER" id="PTHR43885:SF1">
    <property type="entry name" value="SUPERFAMILY HYDROLASE, PUTATIVE (AFU_ORTHOLOGUE AFUA_4G13290)-RELATED"/>
    <property type="match status" value="1"/>
</dbReference>
<reference evidence="1 2" key="1">
    <citation type="submission" date="2016-11" db="EMBL/GenBank/DDBJ databases">
        <title>Trade-off between light-utilization and light-protection in marine flavobacteria.</title>
        <authorList>
            <person name="Kumagai Y."/>
        </authorList>
    </citation>
    <scope>NUCLEOTIDE SEQUENCE [LARGE SCALE GENOMIC DNA]</scope>
    <source>
        <strain evidence="1 2">NBRC 107125</strain>
    </source>
</reference>
<organism evidence="1 2">
    <name type="scientific">Oceanicoccus sagamiensis</name>
    <dbReference type="NCBI Taxonomy" id="716816"/>
    <lineage>
        <taxon>Bacteria</taxon>
        <taxon>Pseudomonadati</taxon>
        <taxon>Pseudomonadota</taxon>
        <taxon>Gammaproteobacteria</taxon>
        <taxon>Cellvibrionales</taxon>
        <taxon>Spongiibacteraceae</taxon>
        <taxon>Oceanicoccus</taxon>
    </lineage>
</organism>
<dbReference type="OrthoDB" id="5623813at2"/>
<dbReference type="STRING" id="716816.BST96_14815"/>
<dbReference type="EMBL" id="CP019343">
    <property type="protein sequence ID" value="ARN76429.1"/>
    <property type="molecule type" value="Genomic_DNA"/>
</dbReference>